<evidence type="ECO:0000313" key="3">
    <source>
        <dbReference type="Proteomes" id="UP000606494"/>
    </source>
</evidence>
<proteinExistence type="predicted"/>
<feature type="transmembrane region" description="Helical" evidence="1">
    <location>
        <begin position="59"/>
        <end position="76"/>
    </location>
</feature>
<dbReference type="RefSeq" id="WP_190308416.1">
    <property type="nucleotide sequence ID" value="NZ_JACNYK010000002.1"/>
</dbReference>
<protein>
    <recommendedName>
        <fullName evidence="4">DUF3784 domain-containing protein</fullName>
    </recommendedName>
</protein>
<organism evidence="2 3">
    <name type="scientific">Sphingobacterium arenae</name>
    <dbReference type="NCBI Taxonomy" id="1280598"/>
    <lineage>
        <taxon>Bacteria</taxon>
        <taxon>Pseudomonadati</taxon>
        <taxon>Bacteroidota</taxon>
        <taxon>Sphingobacteriia</taxon>
        <taxon>Sphingobacteriales</taxon>
        <taxon>Sphingobacteriaceae</taxon>
        <taxon>Sphingobacterium</taxon>
    </lineage>
</organism>
<reference evidence="2 3" key="1">
    <citation type="submission" date="2020-08" db="EMBL/GenBank/DDBJ databases">
        <title>Sphingobacterium sp. DN00404 isolated from aquaculture water.</title>
        <authorList>
            <person name="Zhang M."/>
        </authorList>
    </citation>
    <scope>NUCLEOTIDE SEQUENCE [LARGE SCALE GENOMIC DNA]</scope>
    <source>
        <strain evidence="2 3">KCTC 32294</strain>
    </source>
</reference>
<keyword evidence="3" id="KW-1185">Reference proteome</keyword>
<dbReference type="EMBL" id="JACNYK010000002">
    <property type="protein sequence ID" value="MBD1425241.1"/>
    <property type="molecule type" value="Genomic_DNA"/>
</dbReference>
<name>A0ABR7Y1Q3_9SPHI</name>
<feature type="transmembrane region" description="Helical" evidence="1">
    <location>
        <begin position="81"/>
        <end position="99"/>
    </location>
</feature>
<evidence type="ECO:0000313" key="2">
    <source>
        <dbReference type="EMBL" id="MBD1425241.1"/>
    </source>
</evidence>
<evidence type="ECO:0000256" key="1">
    <source>
        <dbReference type="SAM" id="Phobius"/>
    </source>
</evidence>
<sequence length="204" mass="23695">MKIFIIIALIGLLVYLIARKFMLTTSGSNTSIVKASQRQRFVVIDTSSPLINRVTRSTLRTVGIGFLLLLLTLVLGMKIKILWILIPLSLYLIGQFFVYTNHIKSIKNQRIYFNPETYEVLVDYIKDQPLSFNLMRDIVSVSEIKSVQKNRDTLFGYYKLHLKQGMVVIPYLIEQNDNSTNKLFFTYLNENYKIEVESKLFPII</sequence>
<comment type="caution">
    <text evidence="2">The sequence shown here is derived from an EMBL/GenBank/DDBJ whole genome shotgun (WGS) entry which is preliminary data.</text>
</comment>
<keyword evidence="1" id="KW-1133">Transmembrane helix</keyword>
<keyword evidence="1" id="KW-0472">Membrane</keyword>
<keyword evidence="1" id="KW-0812">Transmembrane</keyword>
<accession>A0ABR7Y1Q3</accession>
<dbReference type="Proteomes" id="UP000606494">
    <property type="component" value="Unassembled WGS sequence"/>
</dbReference>
<evidence type="ECO:0008006" key="4">
    <source>
        <dbReference type="Google" id="ProtNLM"/>
    </source>
</evidence>
<gene>
    <name evidence="2" type="ORF">H8B17_06565</name>
</gene>